<dbReference type="SUPFAM" id="SSF55298">
    <property type="entry name" value="YjgF-like"/>
    <property type="match status" value="1"/>
</dbReference>
<dbReference type="PANTHER" id="PTHR11803">
    <property type="entry name" value="2-IMINOBUTANOATE/2-IMINOPROPANOATE DEAMINASE RIDA"/>
    <property type="match status" value="1"/>
</dbReference>
<dbReference type="Pfam" id="PF01042">
    <property type="entry name" value="Ribonuc_L-PSP"/>
    <property type="match status" value="1"/>
</dbReference>
<accession>A0A3M8DCC7</accession>
<proteinExistence type="inferred from homology"/>
<dbReference type="GO" id="GO:0005829">
    <property type="term" value="C:cytosol"/>
    <property type="evidence" value="ECO:0007669"/>
    <property type="project" value="TreeGrafter"/>
</dbReference>
<gene>
    <name evidence="2" type="ORF">EDM59_12750</name>
</gene>
<dbReference type="PANTHER" id="PTHR11803:SF58">
    <property type="entry name" value="PROTEIN HMF1-RELATED"/>
    <property type="match status" value="1"/>
</dbReference>
<protein>
    <submittedName>
        <fullName evidence="2">RidA family protein</fullName>
    </submittedName>
</protein>
<dbReference type="EMBL" id="RHHU01000007">
    <property type="protein sequence ID" value="RNB85269.1"/>
    <property type="molecule type" value="Genomic_DNA"/>
</dbReference>
<keyword evidence="3" id="KW-1185">Reference proteome</keyword>
<evidence type="ECO:0000313" key="2">
    <source>
        <dbReference type="EMBL" id="RNB85269.1"/>
    </source>
</evidence>
<dbReference type="Gene3D" id="3.30.1330.40">
    <property type="entry name" value="RutC-like"/>
    <property type="match status" value="1"/>
</dbReference>
<dbReference type="CDD" id="cd00448">
    <property type="entry name" value="YjgF_YER057c_UK114_family"/>
    <property type="match status" value="1"/>
</dbReference>
<organism evidence="2 3">
    <name type="scientific">Brevibacillus nitrificans</name>
    <dbReference type="NCBI Taxonomy" id="651560"/>
    <lineage>
        <taxon>Bacteria</taxon>
        <taxon>Bacillati</taxon>
        <taxon>Bacillota</taxon>
        <taxon>Bacilli</taxon>
        <taxon>Bacillales</taxon>
        <taxon>Paenibacillaceae</taxon>
        <taxon>Brevibacillus</taxon>
    </lineage>
</organism>
<dbReference type="AlphaFoldDB" id="A0A3M8DCC7"/>
<comment type="similarity">
    <text evidence="1">Belongs to the RutC family.</text>
</comment>
<evidence type="ECO:0000256" key="1">
    <source>
        <dbReference type="ARBA" id="ARBA00010552"/>
    </source>
</evidence>
<dbReference type="InterPro" id="IPR006175">
    <property type="entry name" value="YjgF/YER057c/UK114"/>
</dbReference>
<dbReference type="InterPro" id="IPR035959">
    <property type="entry name" value="RutC-like_sf"/>
</dbReference>
<reference evidence="2 3" key="1">
    <citation type="submission" date="2018-10" db="EMBL/GenBank/DDBJ databases">
        <title>Phylogenomics of Brevibacillus.</title>
        <authorList>
            <person name="Dunlap C."/>
        </authorList>
    </citation>
    <scope>NUCLEOTIDE SEQUENCE [LARGE SCALE GENOMIC DNA]</scope>
    <source>
        <strain evidence="2 3">JCM 15774</strain>
    </source>
</reference>
<name>A0A3M8DCC7_9BACL</name>
<evidence type="ECO:0000313" key="3">
    <source>
        <dbReference type="Proteomes" id="UP000269573"/>
    </source>
</evidence>
<dbReference type="GO" id="GO:0019239">
    <property type="term" value="F:deaminase activity"/>
    <property type="evidence" value="ECO:0007669"/>
    <property type="project" value="TreeGrafter"/>
</dbReference>
<dbReference type="Proteomes" id="UP000269573">
    <property type="component" value="Unassembled WGS sequence"/>
</dbReference>
<comment type="caution">
    <text evidence="2">The sequence shown here is derived from an EMBL/GenBank/DDBJ whole genome shotgun (WGS) entry which is preliminary data.</text>
</comment>
<sequence length="179" mass="19742">MIAGLLCIHRYLLQFGGRIPLLLCVIISCYNKTTEGNEEGKRVSQPEKKVTFTHPETMPKGFGYSHVVEATGGRTIYISGQVSLNQEGQVVGEGDLAAQTKQVFENIKAALEAVDSRFEDVVKLTIFMTDITQIPIVREVRDTYVNTLTPPASSAVEVSRLIKEEFLIEIEAIAVANAR</sequence>